<dbReference type="EC" id="2.7.7.65" evidence="1"/>
<evidence type="ECO:0000313" key="4">
    <source>
        <dbReference type="EMBL" id="RBP19754.1"/>
    </source>
</evidence>
<dbReference type="SMART" id="SM00267">
    <property type="entry name" value="GGDEF"/>
    <property type="match status" value="1"/>
</dbReference>
<dbReference type="Pfam" id="PF00990">
    <property type="entry name" value="GGDEF"/>
    <property type="match status" value="1"/>
</dbReference>
<dbReference type="Gene3D" id="3.30.70.270">
    <property type="match status" value="1"/>
</dbReference>
<dbReference type="NCBIfam" id="TIGR00254">
    <property type="entry name" value="GGDEF"/>
    <property type="match status" value="1"/>
</dbReference>
<dbReference type="EMBL" id="QNRM01000004">
    <property type="protein sequence ID" value="RBP19754.1"/>
    <property type="molecule type" value="Genomic_DNA"/>
</dbReference>
<keyword evidence="5" id="KW-1185">Reference proteome</keyword>
<gene>
    <name evidence="4" type="ORF">DFP87_10489</name>
</gene>
<sequence length="151" mass="15834">MVDPPSGVTSELARLMASRQPFAVLALDLDHFKQVNDTFGHAAGDQVLMALADIMRGSVRAEDACCRVGGEEFLVLMPGASADAASAVAERIREATRAHAMLGGVGHVTVSIGAARWPDDGNDPDTVLKCADQALYQAKTSGRDKVVAWAG</sequence>
<organism evidence="4 5">
    <name type="scientific">Achromobacter marplatensis</name>
    <dbReference type="NCBI Taxonomy" id="470868"/>
    <lineage>
        <taxon>Bacteria</taxon>
        <taxon>Pseudomonadati</taxon>
        <taxon>Pseudomonadota</taxon>
        <taxon>Betaproteobacteria</taxon>
        <taxon>Burkholderiales</taxon>
        <taxon>Alcaligenaceae</taxon>
        <taxon>Achromobacter</taxon>
    </lineage>
</organism>
<dbReference type="InterPro" id="IPR000160">
    <property type="entry name" value="GGDEF_dom"/>
</dbReference>
<proteinExistence type="predicted"/>
<dbReference type="PANTHER" id="PTHR45138">
    <property type="entry name" value="REGULATORY COMPONENTS OF SENSORY TRANSDUCTION SYSTEM"/>
    <property type="match status" value="1"/>
</dbReference>
<protein>
    <recommendedName>
        <fullName evidence="1">diguanylate cyclase</fullName>
        <ecNumber evidence="1">2.7.7.65</ecNumber>
    </recommendedName>
</protein>
<dbReference type="PANTHER" id="PTHR45138:SF9">
    <property type="entry name" value="DIGUANYLATE CYCLASE DGCM-RELATED"/>
    <property type="match status" value="1"/>
</dbReference>
<dbReference type="CDD" id="cd01949">
    <property type="entry name" value="GGDEF"/>
    <property type="match status" value="1"/>
</dbReference>
<name>A0ABX9G9A6_9BURK</name>
<reference evidence="4 5" key="1">
    <citation type="submission" date="2018-06" db="EMBL/GenBank/DDBJ databases">
        <title>Genomic Encyclopedia of Type Strains, Phase III (KMG-III): the genomes of soil and plant-associated and newly described type strains.</title>
        <authorList>
            <person name="Whitman W."/>
        </authorList>
    </citation>
    <scope>NUCLEOTIDE SEQUENCE [LARGE SCALE GENOMIC DNA]</scope>
    <source>
        <strain evidence="4 5">CECT 7342</strain>
    </source>
</reference>
<dbReference type="InterPro" id="IPR029787">
    <property type="entry name" value="Nucleotide_cyclase"/>
</dbReference>
<dbReference type="RefSeq" id="WP_234818305.1">
    <property type="nucleotide sequence ID" value="NZ_CADIJU010000002.1"/>
</dbReference>
<evidence type="ECO:0000259" key="3">
    <source>
        <dbReference type="PROSITE" id="PS50887"/>
    </source>
</evidence>
<dbReference type="SUPFAM" id="SSF55073">
    <property type="entry name" value="Nucleotide cyclase"/>
    <property type="match status" value="1"/>
</dbReference>
<comment type="caution">
    <text evidence="4">The sequence shown here is derived from an EMBL/GenBank/DDBJ whole genome shotgun (WGS) entry which is preliminary data.</text>
</comment>
<accession>A0ABX9G9A6</accession>
<dbReference type="GeneID" id="99730057"/>
<dbReference type="InterPro" id="IPR050469">
    <property type="entry name" value="Diguanylate_Cyclase"/>
</dbReference>
<evidence type="ECO:0000256" key="2">
    <source>
        <dbReference type="ARBA" id="ARBA00034247"/>
    </source>
</evidence>
<comment type="catalytic activity">
    <reaction evidence="2">
        <text>2 GTP = 3',3'-c-di-GMP + 2 diphosphate</text>
        <dbReference type="Rhea" id="RHEA:24898"/>
        <dbReference type="ChEBI" id="CHEBI:33019"/>
        <dbReference type="ChEBI" id="CHEBI:37565"/>
        <dbReference type="ChEBI" id="CHEBI:58805"/>
        <dbReference type="EC" id="2.7.7.65"/>
    </reaction>
</comment>
<dbReference type="Proteomes" id="UP000252124">
    <property type="component" value="Unassembled WGS sequence"/>
</dbReference>
<evidence type="ECO:0000313" key="5">
    <source>
        <dbReference type="Proteomes" id="UP000252124"/>
    </source>
</evidence>
<dbReference type="InterPro" id="IPR043128">
    <property type="entry name" value="Rev_trsase/Diguanyl_cyclase"/>
</dbReference>
<feature type="domain" description="GGDEF" evidence="3">
    <location>
        <begin position="20"/>
        <end position="151"/>
    </location>
</feature>
<evidence type="ECO:0000256" key="1">
    <source>
        <dbReference type="ARBA" id="ARBA00012528"/>
    </source>
</evidence>
<dbReference type="PROSITE" id="PS50887">
    <property type="entry name" value="GGDEF"/>
    <property type="match status" value="1"/>
</dbReference>